<gene>
    <name evidence="2" type="ORF">SAMN02745824_3336</name>
</gene>
<dbReference type="AlphaFoldDB" id="A0A1N6HKT3"/>
<evidence type="ECO:0000313" key="2">
    <source>
        <dbReference type="EMBL" id="SIO20346.1"/>
    </source>
</evidence>
<accession>A0A1N6HKT3</accession>
<dbReference type="InterPro" id="IPR037401">
    <property type="entry name" value="SnoaL-like"/>
</dbReference>
<keyword evidence="3" id="KW-1185">Reference proteome</keyword>
<dbReference type="STRING" id="1123272.SAMN02745824_3336"/>
<dbReference type="CDD" id="cd00531">
    <property type="entry name" value="NTF2_like"/>
    <property type="match status" value="1"/>
</dbReference>
<dbReference type="InterPro" id="IPR032710">
    <property type="entry name" value="NTF2-like_dom_sf"/>
</dbReference>
<dbReference type="Pfam" id="PF13577">
    <property type="entry name" value="SnoaL_4"/>
    <property type="match status" value="1"/>
</dbReference>
<proteinExistence type="predicted"/>
<reference evidence="3" key="1">
    <citation type="submission" date="2016-11" db="EMBL/GenBank/DDBJ databases">
        <authorList>
            <person name="Varghese N."/>
            <person name="Submissions S."/>
        </authorList>
    </citation>
    <scope>NUCLEOTIDE SEQUENCE [LARGE SCALE GENOMIC DNA]</scope>
    <source>
        <strain evidence="3">DSM 22363</strain>
    </source>
</reference>
<dbReference type="EMBL" id="FSQW01000002">
    <property type="protein sequence ID" value="SIO20346.1"/>
    <property type="molecule type" value="Genomic_DNA"/>
</dbReference>
<dbReference type="Proteomes" id="UP000185192">
    <property type="component" value="Unassembled WGS sequence"/>
</dbReference>
<sequence>MEKALQELLDKQAITEVLNRYSRTLDWLDDEEHARCYWPDAEIDYGFFVGRADEFVPVVMEVERASKRRWHMLNSVQILLRNETGADVECYGLAVGINDSEGEMKGNLYGGRYLDNFEKREAESGLEWRISRRKYILDWTLPLPVQPDGSPRAEFPLHMLDLTQSGHEEYRPM</sequence>
<dbReference type="SUPFAM" id="SSF54427">
    <property type="entry name" value="NTF2-like"/>
    <property type="match status" value="1"/>
</dbReference>
<protein>
    <submittedName>
        <fullName evidence="2">SnoaL-like domain-containing protein</fullName>
    </submittedName>
</protein>
<name>A0A1N6HKT3_9SPHN</name>
<evidence type="ECO:0000313" key="3">
    <source>
        <dbReference type="Proteomes" id="UP000185192"/>
    </source>
</evidence>
<feature type="domain" description="SnoaL-like" evidence="1">
    <location>
        <begin position="6"/>
        <end position="134"/>
    </location>
</feature>
<dbReference type="Gene3D" id="3.10.450.50">
    <property type="match status" value="1"/>
</dbReference>
<organism evidence="2 3">
    <name type="scientific">Parasphingorhabdus marina DSM 22363</name>
    <dbReference type="NCBI Taxonomy" id="1123272"/>
    <lineage>
        <taxon>Bacteria</taxon>
        <taxon>Pseudomonadati</taxon>
        <taxon>Pseudomonadota</taxon>
        <taxon>Alphaproteobacteria</taxon>
        <taxon>Sphingomonadales</taxon>
        <taxon>Sphingomonadaceae</taxon>
        <taxon>Parasphingorhabdus</taxon>
    </lineage>
</organism>
<evidence type="ECO:0000259" key="1">
    <source>
        <dbReference type="Pfam" id="PF13577"/>
    </source>
</evidence>